<name>A0A8S9PR49_BRACR</name>
<evidence type="ECO:0000313" key="2">
    <source>
        <dbReference type="Proteomes" id="UP000712600"/>
    </source>
</evidence>
<organism evidence="1 2">
    <name type="scientific">Brassica cretica</name>
    <name type="common">Mustard</name>
    <dbReference type="NCBI Taxonomy" id="69181"/>
    <lineage>
        <taxon>Eukaryota</taxon>
        <taxon>Viridiplantae</taxon>
        <taxon>Streptophyta</taxon>
        <taxon>Embryophyta</taxon>
        <taxon>Tracheophyta</taxon>
        <taxon>Spermatophyta</taxon>
        <taxon>Magnoliopsida</taxon>
        <taxon>eudicotyledons</taxon>
        <taxon>Gunneridae</taxon>
        <taxon>Pentapetalae</taxon>
        <taxon>rosids</taxon>
        <taxon>malvids</taxon>
        <taxon>Brassicales</taxon>
        <taxon>Brassicaceae</taxon>
        <taxon>Brassiceae</taxon>
        <taxon>Brassica</taxon>
    </lineage>
</organism>
<gene>
    <name evidence="1" type="ORF">F2Q69_00048845</name>
</gene>
<dbReference type="AlphaFoldDB" id="A0A8S9PR49"/>
<reference evidence="1" key="1">
    <citation type="submission" date="2019-12" db="EMBL/GenBank/DDBJ databases">
        <title>Genome sequencing and annotation of Brassica cretica.</title>
        <authorList>
            <person name="Studholme D.J."/>
            <person name="Sarris P."/>
        </authorList>
    </citation>
    <scope>NUCLEOTIDE SEQUENCE</scope>
    <source>
        <strain evidence="1">PFS-109/04</strain>
        <tissue evidence="1">Leaf</tissue>
    </source>
</reference>
<sequence length="140" mass="15482">MAEVAVNVFLLMDNTFEENINGFNLSRNRVVNWRAPTAYVLSQCKHVKAESVRRRRVFLSPGGSLTELLTAVISPMLSIASISLRLRNRKHSSGSGELGSVNTFKEVASLNRINKEESVSLKFGLHRATSKPVKNTSTPP</sequence>
<evidence type="ECO:0000313" key="1">
    <source>
        <dbReference type="EMBL" id="KAF3526313.1"/>
    </source>
</evidence>
<dbReference type="Proteomes" id="UP000712600">
    <property type="component" value="Unassembled WGS sequence"/>
</dbReference>
<protein>
    <submittedName>
        <fullName evidence="1">Uncharacterized protein</fullName>
    </submittedName>
</protein>
<proteinExistence type="predicted"/>
<dbReference type="EMBL" id="QGKX02001347">
    <property type="protein sequence ID" value="KAF3526313.1"/>
    <property type="molecule type" value="Genomic_DNA"/>
</dbReference>
<accession>A0A8S9PR49</accession>
<comment type="caution">
    <text evidence="1">The sequence shown here is derived from an EMBL/GenBank/DDBJ whole genome shotgun (WGS) entry which is preliminary data.</text>
</comment>